<reference evidence="2" key="1">
    <citation type="submission" date="2020-02" db="EMBL/GenBank/DDBJ databases">
        <authorList>
            <person name="Meier V. D."/>
        </authorList>
    </citation>
    <scope>NUCLEOTIDE SEQUENCE</scope>
    <source>
        <strain evidence="2">AVDCRST_MAG28</strain>
    </source>
</reference>
<gene>
    <name evidence="2" type="ORF">AVDCRST_MAG28-451</name>
</gene>
<organism evidence="2">
    <name type="scientific">uncultured Rubrobacteraceae bacterium</name>
    <dbReference type="NCBI Taxonomy" id="349277"/>
    <lineage>
        <taxon>Bacteria</taxon>
        <taxon>Bacillati</taxon>
        <taxon>Actinomycetota</taxon>
        <taxon>Rubrobacteria</taxon>
        <taxon>Rubrobacterales</taxon>
        <taxon>Rubrobacteraceae</taxon>
        <taxon>environmental samples</taxon>
    </lineage>
</organism>
<dbReference type="EMBL" id="CADCVE010000011">
    <property type="protein sequence ID" value="CAA9441581.1"/>
    <property type="molecule type" value="Genomic_DNA"/>
</dbReference>
<protein>
    <submittedName>
        <fullName evidence="2">Uncharacterized protein</fullName>
    </submittedName>
</protein>
<evidence type="ECO:0000313" key="2">
    <source>
        <dbReference type="EMBL" id="CAA9441581.1"/>
    </source>
</evidence>
<feature type="compositionally biased region" description="Basic residues" evidence="1">
    <location>
        <begin position="172"/>
        <end position="183"/>
    </location>
</feature>
<dbReference type="AlphaFoldDB" id="A0A6J4QMM8"/>
<feature type="non-terminal residue" evidence="2">
    <location>
        <position position="296"/>
    </location>
</feature>
<accession>A0A6J4QMM8</accession>
<feature type="region of interest" description="Disordered" evidence="1">
    <location>
        <begin position="152"/>
        <end position="296"/>
    </location>
</feature>
<sequence length="296" mass="31083">GPRLLPDLIVRFNRRLVAGAPSPHRSQTRPAGLAGRLRGPHTSDPRPVAPLPRRARLLALRFRAPARVLPGPVLSEPVQPARASLGARDARVAAGLRRGAHRAFVGLSRPGHLSYTSDREGKSVPQGAVRWAGLLREERVEDRVGLWVQGGVGRGPARRGDRLRTCPGGLGRKTHRGRSRGLRPPRSVPGGQGLRGGRVGAALAEGVRSTGGGHPEEQRPPGLAEGGSPLGVGQAPDHRRGDRPAQGLLRSGASLCEDPRRAAGALGGQGRGVHLRSTDQRLPRQTAASPSGPVGL</sequence>
<name>A0A6J4QMM8_9ACTN</name>
<evidence type="ECO:0000256" key="1">
    <source>
        <dbReference type="SAM" id="MobiDB-lite"/>
    </source>
</evidence>
<proteinExistence type="predicted"/>
<feature type="compositionally biased region" description="Gly residues" evidence="1">
    <location>
        <begin position="190"/>
        <end position="199"/>
    </location>
</feature>
<feature type="region of interest" description="Disordered" evidence="1">
    <location>
        <begin position="19"/>
        <end position="49"/>
    </location>
</feature>
<feature type="non-terminal residue" evidence="2">
    <location>
        <position position="1"/>
    </location>
</feature>